<accession>A0ACB9JKA3</accession>
<keyword evidence="2" id="KW-1185">Reference proteome</keyword>
<reference evidence="1 2" key="2">
    <citation type="journal article" date="2022" name="Mol. Ecol. Resour.">
        <title>The genomes of chicory, endive, great burdock and yacon provide insights into Asteraceae paleo-polyploidization history and plant inulin production.</title>
        <authorList>
            <person name="Fan W."/>
            <person name="Wang S."/>
            <person name="Wang H."/>
            <person name="Wang A."/>
            <person name="Jiang F."/>
            <person name="Liu H."/>
            <person name="Zhao H."/>
            <person name="Xu D."/>
            <person name="Zhang Y."/>
        </authorList>
    </citation>
    <scope>NUCLEOTIDE SEQUENCE [LARGE SCALE GENOMIC DNA]</scope>
    <source>
        <strain evidence="2">cv. Yunnan</strain>
        <tissue evidence="1">Leaves</tissue>
    </source>
</reference>
<comment type="caution">
    <text evidence="1">The sequence shown here is derived from an EMBL/GenBank/DDBJ whole genome shotgun (WGS) entry which is preliminary data.</text>
</comment>
<evidence type="ECO:0000313" key="1">
    <source>
        <dbReference type="EMBL" id="KAI3819965.1"/>
    </source>
</evidence>
<organism evidence="1 2">
    <name type="scientific">Smallanthus sonchifolius</name>
    <dbReference type="NCBI Taxonomy" id="185202"/>
    <lineage>
        <taxon>Eukaryota</taxon>
        <taxon>Viridiplantae</taxon>
        <taxon>Streptophyta</taxon>
        <taxon>Embryophyta</taxon>
        <taxon>Tracheophyta</taxon>
        <taxon>Spermatophyta</taxon>
        <taxon>Magnoliopsida</taxon>
        <taxon>eudicotyledons</taxon>
        <taxon>Gunneridae</taxon>
        <taxon>Pentapetalae</taxon>
        <taxon>asterids</taxon>
        <taxon>campanulids</taxon>
        <taxon>Asterales</taxon>
        <taxon>Asteraceae</taxon>
        <taxon>Asteroideae</taxon>
        <taxon>Heliantheae alliance</taxon>
        <taxon>Millerieae</taxon>
        <taxon>Smallanthus</taxon>
    </lineage>
</organism>
<gene>
    <name evidence="1" type="ORF">L1987_13819</name>
</gene>
<proteinExistence type="predicted"/>
<reference evidence="2" key="1">
    <citation type="journal article" date="2022" name="Mol. Ecol. Resour.">
        <title>The genomes of chicory, endive, great burdock and yacon provide insights into Asteraceae palaeo-polyploidization history and plant inulin production.</title>
        <authorList>
            <person name="Fan W."/>
            <person name="Wang S."/>
            <person name="Wang H."/>
            <person name="Wang A."/>
            <person name="Jiang F."/>
            <person name="Liu H."/>
            <person name="Zhao H."/>
            <person name="Xu D."/>
            <person name="Zhang Y."/>
        </authorList>
    </citation>
    <scope>NUCLEOTIDE SEQUENCE [LARGE SCALE GENOMIC DNA]</scope>
    <source>
        <strain evidence="2">cv. Yunnan</strain>
    </source>
</reference>
<evidence type="ECO:0000313" key="2">
    <source>
        <dbReference type="Proteomes" id="UP001056120"/>
    </source>
</evidence>
<protein>
    <submittedName>
        <fullName evidence="1">Uncharacterized protein</fullName>
    </submittedName>
</protein>
<dbReference type="Proteomes" id="UP001056120">
    <property type="component" value="Linkage Group LG04"/>
</dbReference>
<name>A0ACB9JKA3_9ASTR</name>
<dbReference type="EMBL" id="CM042021">
    <property type="protein sequence ID" value="KAI3819965.1"/>
    <property type="molecule type" value="Genomic_DNA"/>
</dbReference>
<sequence length="168" mass="18618">MSLSLPSLRGHQTLPKTSTFCSVAIAADQITQESRLHPLGTLVLRSKLPFRQLNISTPNTTAFGRSYPWIDVHTSHGDSIARSDSDNFRKHLHPGTTRTGPDRVSVPNESTPCYTKHPVSPNTPYYPWQNMGMATAPFYQVGPSVLSNPATHNDGRDIPRTENDRVIL</sequence>